<dbReference type="InterPro" id="IPR021880">
    <property type="entry name" value="DUF3489"/>
</dbReference>
<dbReference type="RefSeq" id="WP_147028434.1">
    <property type="nucleotide sequence ID" value="NZ_BJZU01000129.1"/>
</dbReference>
<dbReference type="AlphaFoldDB" id="A0A512JAH1"/>
<gene>
    <name evidence="2" type="ORF">GCM10007888_29210</name>
    <name evidence="1" type="ORF">MOX02_49700</name>
</gene>
<dbReference type="Pfam" id="PF11994">
    <property type="entry name" value="DUF3489"/>
    <property type="match status" value="1"/>
</dbReference>
<evidence type="ECO:0000313" key="3">
    <source>
        <dbReference type="Proteomes" id="UP000321960"/>
    </source>
</evidence>
<evidence type="ECO:0000313" key="1">
    <source>
        <dbReference type="EMBL" id="GEP06932.1"/>
    </source>
</evidence>
<dbReference type="EMBL" id="BJZU01000129">
    <property type="protein sequence ID" value="GEP06932.1"/>
    <property type="molecule type" value="Genomic_DNA"/>
</dbReference>
<reference evidence="2" key="4">
    <citation type="submission" date="2023-01" db="EMBL/GenBank/DDBJ databases">
        <title>Draft genome sequence of Methylobacterium oxalidis strain NBRC 107715.</title>
        <authorList>
            <person name="Sun Q."/>
            <person name="Mori K."/>
        </authorList>
    </citation>
    <scope>NUCLEOTIDE SEQUENCE</scope>
    <source>
        <strain evidence="2">NBRC 107715</strain>
    </source>
</reference>
<dbReference type="OrthoDB" id="7206991at2"/>
<evidence type="ECO:0000313" key="4">
    <source>
        <dbReference type="Proteomes" id="UP001156856"/>
    </source>
</evidence>
<accession>A0A512JAH1</accession>
<dbReference type="Proteomes" id="UP001156856">
    <property type="component" value="Unassembled WGS sequence"/>
</dbReference>
<name>A0A512JAH1_9HYPH</name>
<sequence length="180" mass="18669">MTLSETYLSLLRAAAERQDLLLTCPEGLSTRAARTLAAKLIRADLVTQVEATADQPSWGEIASGPAGLRITSAGLTEIGSEAAASAAPLASDDQVAARIAEPRSGSKLARVLSLLRREQGATLEDLIGATGWLPHSTRAALTGLRKRGYGLTRTLSAEGESIYRLSTEPAAAAATTLTAA</sequence>
<protein>
    <recommendedName>
        <fullName evidence="5">DUF3489 domain-containing protein</fullName>
    </recommendedName>
</protein>
<comment type="caution">
    <text evidence="1">The sequence shown here is derived from an EMBL/GenBank/DDBJ whole genome shotgun (WGS) entry which is preliminary data.</text>
</comment>
<evidence type="ECO:0008006" key="5">
    <source>
        <dbReference type="Google" id="ProtNLM"/>
    </source>
</evidence>
<keyword evidence="4" id="KW-1185">Reference proteome</keyword>
<dbReference type="Proteomes" id="UP000321960">
    <property type="component" value="Unassembled WGS sequence"/>
</dbReference>
<organism evidence="1 3">
    <name type="scientific">Methylobacterium oxalidis</name>
    <dbReference type="NCBI Taxonomy" id="944322"/>
    <lineage>
        <taxon>Bacteria</taxon>
        <taxon>Pseudomonadati</taxon>
        <taxon>Pseudomonadota</taxon>
        <taxon>Alphaproteobacteria</taxon>
        <taxon>Hyphomicrobiales</taxon>
        <taxon>Methylobacteriaceae</taxon>
        <taxon>Methylobacterium</taxon>
    </lineage>
</organism>
<proteinExistence type="predicted"/>
<reference evidence="4" key="2">
    <citation type="journal article" date="2019" name="Int. J. Syst. Evol. Microbiol.">
        <title>The Global Catalogue of Microorganisms (GCM) 10K type strain sequencing project: providing services to taxonomists for standard genome sequencing and annotation.</title>
        <authorList>
            <consortium name="The Broad Institute Genomics Platform"/>
            <consortium name="The Broad Institute Genome Sequencing Center for Infectious Disease"/>
            <person name="Wu L."/>
            <person name="Ma J."/>
        </authorList>
    </citation>
    <scope>NUCLEOTIDE SEQUENCE [LARGE SCALE GENOMIC DNA]</scope>
    <source>
        <strain evidence="4">NBRC 107715</strain>
    </source>
</reference>
<evidence type="ECO:0000313" key="2">
    <source>
        <dbReference type="EMBL" id="GLS64540.1"/>
    </source>
</evidence>
<reference evidence="1 3" key="3">
    <citation type="submission" date="2019-07" db="EMBL/GenBank/DDBJ databases">
        <title>Whole genome shotgun sequence of Methylobacterium oxalidis NBRC 107715.</title>
        <authorList>
            <person name="Hosoyama A."/>
            <person name="Uohara A."/>
            <person name="Ohji S."/>
            <person name="Ichikawa N."/>
        </authorList>
    </citation>
    <scope>NUCLEOTIDE SEQUENCE [LARGE SCALE GENOMIC DNA]</scope>
    <source>
        <strain evidence="1 3">NBRC 107715</strain>
    </source>
</reference>
<dbReference type="EMBL" id="BSPK01000045">
    <property type="protein sequence ID" value="GLS64540.1"/>
    <property type="molecule type" value="Genomic_DNA"/>
</dbReference>
<reference evidence="2" key="1">
    <citation type="journal article" date="2014" name="Int. J. Syst. Evol. Microbiol.">
        <title>Complete genome of a new Firmicutes species belonging to the dominant human colonic microbiota ('Ruminococcus bicirculans') reveals two chromosomes and a selective capacity to utilize plant glucans.</title>
        <authorList>
            <consortium name="NISC Comparative Sequencing Program"/>
            <person name="Wegmann U."/>
            <person name="Louis P."/>
            <person name="Goesmann A."/>
            <person name="Henrissat B."/>
            <person name="Duncan S.H."/>
            <person name="Flint H.J."/>
        </authorList>
    </citation>
    <scope>NUCLEOTIDE SEQUENCE</scope>
    <source>
        <strain evidence="2">NBRC 107715</strain>
    </source>
</reference>